<feature type="transmembrane region" description="Helical" evidence="13">
    <location>
        <begin position="123"/>
        <end position="141"/>
    </location>
</feature>
<name>A0ABD6E888_9BILA</name>
<evidence type="ECO:0000256" key="2">
    <source>
        <dbReference type="ARBA" id="ARBA00010023"/>
    </source>
</evidence>
<comment type="similarity">
    <text evidence="2">Belongs to the calcium channel flower family.</text>
</comment>
<keyword evidence="7 13" id="KW-1133">Transmembrane helix</keyword>
<dbReference type="AlphaFoldDB" id="A0ABD6E888"/>
<organism evidence="14 15">
    <name type="scientific">Gnathostoma spinigerum</name>
    <dbReference type="NCBI Taxonomy" id="75299"/>
    <lineage>
        <taxon>Eukaryota</taxon>
        <taxon>Metazoa</taxon>
        <taxon>Ecdysozoa</taxon>
        <taxon>Nematoda</taxon>
        <taxon>Chromadorea</taxon>
        <taxon>Rhabditida</taxon>
        <taxon>Spirurina</taxon>
        <taxon>Gnathostomatomorpha</taxon>
        <taxon>Gnathostomatoidea</taxon>
        <taxon>Gnathostomatidae</taxon>
        <taxon>Gnathostoma</taxon>
    </lineage>
</organism>
<feature type="transmembrane region" description="Helical" evidence="13">
    <location>
        <begin position="60"/>
        <end position="87"/>
    </location>
</feature>
<keyword evidence="6 13" id="KW-0812">Transmembrane</keyword>
<keyword evidence="5" id="KW-0107">Calcium channel</keyword>
<evidence type="ECO:0000256" key="12">
    <source>
        <dbReference type="ARBA" id="ARBA00046506"/>
    </source>
</evidence>
<evidence type="ECO:0000256" key="10">
    <source>
        <dbReference type="ARBA" id="ARBA00023329"/>
    </source>
</evidence>
<evidence type="ECO:0000256" key="5">
    <source>
        <dbReference type="ARBA" id="ARBA00022673"/>
    </source>
</evidence>
<sequence>MGAAASSARAQMQTDQGNAMNNAFPWWVRFLARGLGVLGGFVAIFFAVIGLVSIHAQPLIAVILQLFFGMLVIALEAPFCCSFIEFIDRIAKFSESRKDWHKGVIYCLMGCIPIIVYTETETVLGSGMIFACGVAYGFMALGRKADLSSMGGGGTDPAWNATINQQVPASFSNPNMA</sequence>
<keyword evidence="4" id="KW-0106">Calcium</keyword>
<keyword evidence="4" id="KW-0813">Transport</keyword>
<dbReference type="GO" id="GO:0042734">
    <property type="term" value="C:presynaptic membrane"/>
    <property type="evidence" value="ECO:0007669"/>
    <property type="project" value="UniProtKB-SubCell"/>
</dbReference>
<comment type="subunit">
    <text evidence="12">Homomultimer. Associates with the dally/ magu complex.</text>
</comment>
<evidence type="ECO:0000256" key="7">
    <source>
        <dbReference type="ARBA" id="ARBA00022989"/>
    </source>
</evidence>
<gene>
    <name evidence="14" type="ORF">AB6A40_003004</name>
</gene>
<accession>A0ABD6E888</accession>
<evidence type="ECO:0000256" key="3">
    <source>
        <dbReference type="ARBA" id="ARBA00016120"/>
    </source>
</evidence>
<dbReference type="SMART" id="SM01077">
    <property type="entry name" value="Cg6151-P"/>
    <property type="match status" value="1"/>
</dbReference>
<comment type="caution">
    <text evidence="14">The sequence shown here is derived from an EMBL/GenBank/DDBJ whole genome shotgun (WGS) entry which is preliminary data.</text>
</comment>
<proteinExistence type="inferred from homology"/>
<evidence type="ECO:0000256" key="9">
    <source>
        <dbReference type="ARBA" id="ARBA00023273"/>
    </source>
</evidence>
<evidence type="ECO:0000313" key="14">
    <source>
        <dbReference type="EMBL" id="MFH4976295.1"/>
    </source>
</evidence>
<dbReference type="PANTHER" id="PTHR13314:SF2">
    <property type="entry name" value="CALCIUM CHANNEL FLOWER HOMOLOG"/>
    <property type="match status" value="1"/>
</dbReference>
<keyword evidence="10" id="KW-0968">Cytoplasmic vesicle</keyword>
<evidence type="ECO:0000256" key="6">
    <source>
        <dbReference type="ARBA" id="ARBA00022692"/>
    </source>
</evidence>
<feature type="transmembrane region" description="Helical" evidence="13">
    <location>
        <begin position="30"/>
        <end position="54"/>
    </location>
</feature>
<comment type="subcellular location">
    <subcellularLocation>
        <location evidence="1">Cytoplasmic vesicle</location>
        <location evidence="1">Secretory vesicle</location>
        <location evidence="1">Synaptic vesicle membrane</location>
        <topology evidence="1">Multi-pass membrane protein</topology>
    </subcellularLocation>
    <subcellularLocation>
        <location evidence="11">Presynaptic cell membrane</location>
    </subcellularLocation>
</comment>
<protein>
    <recommendedName>
        <fullName evidence="3">Calcium channel flower</fullName>
    </recommendedName>
</protein>
<dbReference type="GO" id="GO:0030672">
    <property type="term" value="C:synaptic vesicle membrane"/>
    <property type="evidence" value="ECO:0007669"/>
    <property type="project" value="UniProtKB-SubCell"/>
</dbReference>
<keyword evidence="15" id="KW-1185">Reference proteome</keyword>
<keyword evidence="5" id="KW-0407">Ion channel</keyword>
<feature type="transmembrane region" description="Helical" evidence="13">
    <location>
        <begin position="99"/>
        <end position="117"/>
    </location>
</feature>
<evidence type="ECO:0000256" key="1">
    <source>
        <dbReference type="ARBA" id="ARBA00004644"/>
    </source>
</evidence>
<evidence type="ECO:0000256" key="8">
    <source>
        <dbReference type="ARBA" id="ARBA00023136"/>
    </source>
</evidence>
<keyword evidence="4" id="KW-0109">Calcium transport</keyword>
<dbReference type="EMBL" id="JBGFUD010001447">
    <property type="protein sequence ID" value="MFH4976295.1"/>
    <property type="molecule type" value="Genomic_DNA"/>
</dbReference>
<evidence type="ECO:0000313" key="15">
    <source>
        <dbReference type="Proteomes" id="UP001608902"/>
    </source>
</evidence>
<keyword evidence="4" id="KW-0406">Ion transport</keyword>
<dbReference type="Pfam" id="PF10233">
    <property type="entry name" value="Cg6151-P"/>
    <property type="match status" value="1"/>
</dbReference>
<dbReference type="GO" id="GO:0005262">
    <property type="term" value="F:calcium channel activity"/>
    <property type="evidence" value="ECO:0007669"/>
    <property type="project" value="UniProtKB-KW"/>
</dbReference>
<dbReference type="InterPro" id="IPR019365">
    <property type="entry name" value="TVP18/Ca-channel_flower"/>
</dbReference>
<evidence type="ECO:0000256" key="4">
    <source>
        <dbReference type="ARBA" id="ARBA00022568"/>
    </source>
</evidence>
<reference evidence="14 15" key="1">
    <citation type="submission" date="2024-08" db="EMBL/GenBank/DDBJ databases">
        <title>Gnathostoma spinigerum genome.</title>
        <authorList>
            <person name="Gonzalez-Bertolin B."/>
            <person name="Monzon S."/>
            <person name="Zaballos A."/>
            <person name="Jimenez P."/>
            <person name="Dekumyoy P."/>
            <person name="Varona S."/>
            <person name="Cuesta I."/>
            <person name="Sumanam S."/>
            <person name="Adisakwattana P."/>
            <person name="Gasser R.B."/>
            <person name="Hernandez-Gonzalez A."/>
            <person name="Young N.D."/>
            <person name="Perteguer M.J."/>
        </authorList>
    </citation>
    <scope>NUCLEOTIDE SEQUENCE [LARGE SCALE GENOMIC DNA]</scope>
    <source>
        <strain evidence="14">AL3</strain>
        <tissue evidence="14">Liver</tissue>
    </source>
</reference>
<evidence type="ECO:0000256" key="13">
    <source>
        <dbReference type="SAM" id="Phobius"/>
    </source>
</evidence>
<dbReference type="Proteomes" id="UP001608902">
    <property type="component" value="Unassembled WGS sequence"/>
</dbReference>
<keyword evidence="8 13" id="KW-0472">Membrane</keyword>
<keyword evidence="9" id="KW-0966">Cell projection</keyword>
<dbReference type="PANTHER" id="PTHR13314">
    <property type="entry name" value="CALCIUM CHANNEL FLOWER HOMOLOG"/>
    <property type="match status" value="1"/>
</dbReference>
<evidence type="ECO:0000256" key="11">
    <source>
        <dbReference type="ARBA" id="ARBA00034111"/>
    </source>
</evidence>